<reference evidence="5 6" key="1">
    <citation type="submission" date="2017-08" db="EMBL/GenBank/DDBJ databases">
        <title>Infants hospitalized years apart are colonized by the same room-sourced microbial strains.</title>
        <authorList>
            <person name="Brooks B."/>
            <person name="Olm M.R."/>
            <person name="Firek B.A."/>
            <person name="Baker R."/>
            <person name="Thomas B.C."/>
            <person name="Morowitz M.J."/>
            <person name="Banfield J.F."/>
        </authorList>
    </citation>
    <scope>NUCLEOTIDE SEQUENCE [LARGE SCALE GENOMIC DNA]</scope>
    <source>
        <strain evidence="5">S2_003_000_R2_14</strain>
    </source>
</reference>
<evidence type="ECO:0000259" key="4">
    <source>
        <dbReference type="PROSITE" id="PS50026"/>
    </source>
</evidence>
<dbReference type="PROSITE" id="PS01186">
    <property type="entry name" value="EGF_2"/>
    <property type="match status" value="2"/>
</dbReference>
<dbReference type="AlphaFoldDB" id="A0A2W5T1H2"/>
<organism evidence="5 6">
    <name type="scientific">Archangium gephyra</name>
    <dbReference type="NCBI Taxonomy" id="48"/>
    <lineage>
        <taxon>Bacteria</taxon>
        <taxon>Pseudomonadati</taxon>
        <taxon>Myxococcota</taxon>
        <taxon>Myxococcia</taxon>
        <taxon>Myxococcales</taxon>
        <taxon>Cystobacterineae</taxon>
        <taxon>Archangiaceae</taxon>
        <taxon>Archangium</taxon>
    </lineage>
</organism>
<evidence type="ECO:0000256" key="3">
    <source>
        <dbReference type="SAM" id="SignalP"/>
    </source>
</evidence>
<dbReference type="PANTHER" id="PTHR24034:SF89">
    <property type="entry name" value="COMPLEMENT COMPONENT C1Q RECEPTOR"/>
    <property type="match status" value="1"/>
</dbReference>
<dbReference type="InterPro" id="IPR050751">
    <property type="entry name" value="ECM_structural_protein"/>
</dbReference>
<evidence type="ECO:0000256" key="2">
    <source>
        <dbReference type="ARBA" id="ARBA00022737"/>
    </source>
</evidence>
<keyword evidence="1" id="KW-0245">EGF-like domain</keyword>
<evidence type="ECO:0000313" key="5">
    <source>
        <dbReference type="EMBL" id="PZR06673.1"/>
    </source>
</evidence>
<feature type="signal peptide" evidence="3">
    <location>
        <begin position="1"/>
        <end position="25"/>
    </location>
</feature>
<dbReference type="Proteomes" id="UP000249061">
    <property type="component" value="Unassembled WGS sequence"/>
</dbReference>
<accession>A0A2W5T1H2</accession>
<dbReference type="Gene3D" id="2.10.25.10">
    <property type="entry name" value="Laminin"/>
    <property type="match status" value="4"/>
</dbReference>
<dbReference type="PROSITE" id="PS50026">
    <property type="entry name" value="EGF_3"/>
    <property type="match status" value="1"/>
</dbReference>
<feature type="domain" description="EGF-like" evidence="4">
    <location>
        <begin position="395"/>
        <end position="435"/>
    </location>
</feature>
<protein>
    <recommendedName>
        <fullName evidence="4">EGF-like domain-containing protein</fullName>
    </recommendedName>
</protein>
<dbReference type="PROSITE" id="PS51257">
    <property type="entry name" value="PROKAR_LIPOPROTEIN"/>
    <property type="match status" value="1"/>
</dbReference>
<gene>
    <name evidence="5" type="ORF">DI536_29590</name>
</gene>
<dbReference type="PANTHER" id="PTHR24034">
    <property type="entry name" value="EGF-LIKE DOMAIN-CONTAINING PROTEIN"/>
    <property type="match status" value="1"/>
</dbReference>
<proteinExistence type="predicted"/>
<name>A0A2W5T1H2_9BACT</name>
<comment type="caution">
    <text evidence="5">The sequence shown here is derived from an EMBL/GenBank/DDBJ whole genome shotgun (WGS) entry which is preliminary data.</text>
</comment>
<feature type="chain" id="PRO_5015888289" description="EGF-like domain-containing protein" evidence="3">
    <location>
        <begin position="26"/>
        <end position="1202"/>
    </location>
</feature>
<keyword evidence="2" id="KW-0677">Repeat</keyword>
<sequence length="1202" mass="124229">MKSLRLLVPLLFAAACSPSIPPLDACDPNPCSGDRSVCTSVAGVASCSCNAGLQDVAGVCVRAQSCNPNPCTGAHKSVCTATNGLVACACDDGFRDDGAGGCVADDPCANDPCTEANRGVCVAQGSTAICRCDSGFLENAQGVCVAAQSCTPNPCAMPGKSVCAVNDNVVTCACDVGLVDDGMGGCTAINPCANNPCTQPNRGVCVAQGSTAICQCDSGFIDDGTGACVRAPSCMPNPCTQPNRTQCSTVGGLVTCGCDSGYRPDVGGQCVPMQACNPNPCTQPNRGVCTEQSGVAICGCNAGYRDQSGACVLDDACDPNPCTQPNRGVCTAANGTAICGCNAGFQDQGGTCVVVDVCSPNPCNQPNRGVCTALNGAAVCGCNAGFVDMNGSCVQLDACNPNPCNQPNRGVCSAVDGGASCACNIGYQEGPTGCEVIAPPTCSTQHSTGDSYEPDECPALAKPIFPGTPQQHTYAPAGDVDWVLFNADAGTVVLGEVSGVSSYVSLYGSNGATAIATNGSNRVHVKLASTGTFFMQARPQTASAMGNTTLSLTFSSDDHADSRDGNPSVVMPANPGTSVNGVFNFPGDVDCLAVPVQANRVYQLEELTTLDVRLTVFTATGTYIPRTDSEWLRFKTAVAETLFLCVEANASSSLSAWTLRLSDSGVDDHADSRSDNPATLTPSASPGNTLTGKFDFVGDVDCLAVPVQAGRIYHFAETSGTDVVDTLYTATGTFVASTEDESHRFLSQNDETLYFCTRASSATNIASWTLTVTDVGVDDHANSRTENPATLLPGATVTGQFQYPYDTECLAVPVQANRIYVFSETSNADVYTAIYTATGTFVSQTDTESHRFIAGSTQTLYLCTRAFNAASLASWTLRVTDEGVDDYVNSRADGPVTLTPTASPGASLSGNFQYPYDVECVAVPVQANRIYTFAETTNVDVFLSVYTATGTYLAETDAESVRFEAGSSQTLFLCTRSFNANVVSGWTLRVTDEGVDDHADSRDDTPAPLSPGASLSGRFDLTNDTDCVAVPVIANHGYTFEETTSTDVYLTVYTATATLISTTDSEAVHFKASASQTLFLCTRAYASTLSAWTLRVIDNGEDDHADARTGATGLTVAGSTSNGALQYTGDFDYFTFTTAGPLALRVVTTGVATSVRVETATGTAIATGTGPGSLTFSVTAAGTYFVRVSTGALGAYTVGVAN</sequence>
<dbReference type="EMBL" id="QFQP01000036">
    <property type="protein sequence ID" value="PZR06673.1"/>
    <property type="molecule type" value="Genomic_DNA"/>
</dbReference>
<keyword evidence="3" id="KW-0732">Signal</keyword>
<evidence type="ECO:0000256" key="1">
    <source>
        <dbReference type="ARBA" id="ARBA00022536"/>
    </source>
</evidence>
<dbReference type="Gene3D" id="2.60.120.380">
    <property type="match status" value="3"/>
</dbReference>
<dbReference type="InterPro" id="IPR000742">
    <property type="entry name" value="EGF"/>
</dbReference>
<evidence type="ECO:0000313" key="6">
    <source>
        <dbReference type="Proteomes" id="UP000249061"/>
    </source>
</evidence>
<dbReference type="SMART" id="SM00181">
    <property type="entry name" value="EGF"/>
    <property type="match status" value="10"/>
</dbReference>